<dbReference type="InterPro" id="IPR000620">
    <property type="entry name" value="EamA_dom"/>
</dbReference>
<feature type="domain" description="EamA" evidence="3">
    <location>
        <begin position="5"/>
        <end position="136"/>
    </location>
</feature>
<dbReference type="RefSeq" id="WP_013323811.1">
    <property type="nucleotide sequence ID" value="NC_014501.1"/>
</dbReference>
<dbReference type="Pfam" id="PF00892">
    <property type="entry name" value="EamA"/>
    <property type="match status" value="1"/>
</dbReference>
<evidence type="ECO:0000256" key="1">
    <source>
        <dbReference type="ARBA" id="ARBA00007362"/>
    </source>
</evidence>
<dbReference type="STRING" id="497965.Cyan7822_3809"/>
<evidence type="ECO:0000259" key="3">
    <source>
        <dbReference type="Pfam" id="PF00892"/>
    </source>
</evidence>
<accession>E0UJ40</accession>
<dbReference type="OrthoDB" id="5423007at2"/>
<keyword evidence="5" id="KW-1185">Reference proteome</keyword>
<evidence type="ECO:0000256" key="2">
    <source>
        <dbReference type="SAM" id="Phobius"/>
    </source>
</evidence>
<feature type="transmembrane region" description="Helical" evidence="2">
    <location>
        <begin position="93"/>
        <end position="113"/>
    </location>
</feature>
<evidence type="ECO:0000313" key="4">
    <source>
        <dbReference type="EMBL" id="ADN15743.1"/>
    </source>
</evidence>
<feature type="transmembrane region" description="Helical" evidence="2">
    <location>
        <begin position="65"/>
        <end position="86"/>
    </location>
</feature>
<comment type="similarity">
    <text evidence="1">Belongs to the EamA transporter family.</text>
</comment>
<dbReference type="EMBL" id="CP002198">
    <property type="protein sequence ID" value="ADN15743.1"/>
    <property type="molecule type" value="Genomic_DNA"/>
</dbReference>
<dbReference type="GO" id="GO:0016020">
    <property type="term" value="C:membrane"/>
    <property type="evidence" value="ECO:0007669"/>
    <property type="project" value="InterPro"/>
</dbReference>
<feature type="transmembrane region" description="Helical" evidence="2">
    <location>
        <begin position="119"/>
        <end position="136"/>
    </location>
</feature>
<proteinExistence type="inferred from homology"/>
<gene>
    <name evidence="4" type="ordered locus">Cyan7822_3809</name>
</gene>
<reference evidence="5" key="1">
    <citation type="journal article" date="2011" name="MBio">
        <title>Novel metabolic attributes of the genus Cyanothece, comprising a group of unicellular nitrogen-fixing Cyanobacteria.</title>
        <authorList>
            <person name="Bandyopadhyay A."/>
            <person name="Elvitigala T."/>
            <person name="Welsh E."/>
            <person name="Stockel J."/>
            <person name="Liberton M."/>
            <person name="Min H."/>
            <person name="Sherman L.A."/>
            <person name="Pakrasi H.B."/>
        </authorList>
    </citation>
    <scope>NUCLEOTIDE SEQUENCE [LARGE SCALE GENOMIC DNA]</scope>
    <source>
        <strain evidence="5">PCC 7822</strain>
    </source>
</reference>
<dbReference type="eggNOG" id="COG2510">
    <property type="taxonomic scope" value="Bacteria"/>
</dbReference>
<keyword evidence="2" id="KW-0812">Transmembrane</keyword>
<feature type="transmembrane region" description="Helical" evidence="2">
    <location>
        <begin position="6"/>
        <end position="23"/>
    </location>
</feature>
<evidence type="ECO:0000313" key="5">
    <source>
        <dbReference type="Proteomes" id="UP000008206"/>
    </source>
</evidence>
<name>E0UJ40_GLOV7</name>
<dbReference type="Proteomes" id="UP000008206">
    <property type="component" value="Chromosome"/>
</dbReference>
<keyword evidence="2" id="KW-0472">Membrane</keyword>
<dbReference type="KEGG" id="cyj:Cyan7822_3809"/>
<organism evidence="4 5">
    <name type="scientific">Gloeothece verrucosa (strain PCC 7822)</name>
    <name type="common">Cyanothece sp. (strain PCC 7822)</name>
    <dbReference type="NCBI Taxonomy" id="497965"/>
    <lineage>
        <taxon>Bacteria</taxon>
        <taxon>Bacillati</taxon>
        <taxon>Cyanobacteriota</taxon>
        <taxon>Cyanophyceae</taxon>
        <taxon>Oscillatoriophycideae</taxon>
        <taxon>Chroococcales</taxon>
        <taxon>Aphanothecaceae</taxon>
        <taxon>Gloeothece</taxon>
        <taxon>Gloeothece verrucosa</taxon>
    </lineage>
</organism>
<dbReference type="Gene3D" id="1.10.3730.20">
    <property type="match status" value="1"/>
</dbReference>
<dbReference type="HOGENOM" id="CLU_140953_0_0_3"/>
<dbReference type="SUPFAM" id="SSF103481">
    <property type="entry name" value="Multidrug resistance efflux transporter EmrE"/>
    <property type="match status" value="1"/>
</dbReference>
<feature type="transmembrane region" description="Helical" evidence="2">
    <location>
        <begin position="35"/>
        <end position="53"/>
    </location>
</feature>
<keyword evidence="2" id="KW-1133">Transmembrane helix</keyword>
<protein>
    <recommendedName>
        <fullName evidence="3">EamA domain-containing protein</fullName>
    </recommendedName>
</protein>
<dbReference type="InterPro" id="IPR037185">
    <property type="entry name" value="EmrE-like"/>
</dbReference>
<sequence length="137" mass="14795">MSREWILPTLGAFISWGLWSFIPKITTQYIKPKSAIIYEVMGMMILGIIILFSLQFEVETHPKGILLAIITGILGFLGAFCFLNAVSKGPVTLVATVSALYPLVSVVLAILILGETLTVKQIIGVGLAVFAMILITA</sequence>
<dbReference type="AlphaFoldDB" id="E0UJ40"/>